<evidence type="ECO:0000313" key="1">
    <source>
        <dbReference type="EMBL" id="RSD26990.1"/>
    </source>
</evidence>
<proteinExistence type="predicted"/>
<gene>
    <name evidence="1" type="ORF">EJA10_10605</name>
</gene>
<evidence type="ECO:0000313" key="2">
    <source>
        <dbReference type="Proteomes" id="UP000279911"/>
    </source>
</evidence>
<dbReference type="AlphaFoldDB" id="A0A427TRF9"/>
<name>A0A427TRF9_9BACI</name>
<organism evidence="1 2">
    <name type="scientific">Mesobacillus subterraneus</name>
    <dbReference type="NCBI Taxonomy" id="285983"/>
    <lineage>
        <taxon>Bacteria</taxon>
        <taxon>Bacillati</taxon>
        <taxon>Bacillota</taxon>
        <taxon>Bacilli</taxon>
        <taxon>Bacillales</taxon>
        <taxon>Bacillaceae</taxon>
        <taxon>Mesobacillus</taxon>
    </lineage>
</organism>
<dbReference type="RefSeq" id="WP_125479981.1">
    <property type="nucleotide sequence ID" value="NZ_RSFW01000013.1"/>
</dbReference>
<dbReference type="Proteomes" id="UP000279911">
    <property type="component" value="Unassembled WGS sequence"/>
</dbReference>
<dbReference type="EMBL" id="RSFW01000013">
    <property type="protein sequence ID" value="RSD26990.1"/>
    <property type="molecule type" value="Genomic_DNA"/>
</dbReference>
<sequence>MMKTFFFYFCICITTFSSFLISVPEAKGSPPLNVLVGEKLFEIATEDNLQGVASWDGNIFVGYDVGKGYGVIRKYNSKGKLLQETLPLPIGHTAEMDFRESNKKLYISNGGGKNPTLVYEIDILSQNPSITKTIDFQSLGHAGLLAVDNQNDTLVIHTADDDKAAPKISIADFNGNILKHFPINYQGIPQGLEVHNGIIYFQTNNLITMLNFNGQVIGQTAIEEPGENEGVAIVTKGENAYYIYGYRGGNRLYIADLYSIHKIASLKE</sequence>
<accession>A0A427TRF9</accession>
<protein>
    <submittedName>
        <fullName evidence="1">Uncharacterized protein</fullName>
    </submittedName>
</protein>
<comment type="caution">
    <text evidence="1">The sequence shown here is derived from an EMBL/GenBank/DDBJ whole genome shotgun (WGS) entry which is preliminary data.</text>
</comment>
<reference evidence="2" key="1">
    <citation type="submission" date="2018-12" db="EMBL/GenBank/DDBJ databases">
        <title>Bacillus chawlae sp. nov., Bacillus glennii sp. nov., and Bacillus saganii sp. nov. Isolated from the Vehicle Assembly Building at Kennedy Space Center where the Viking Spacecraft were Assembled.</title>
        <authorList>
            <person name="Seuylemezian A."/>
            <person name="Vaishampayan P."/>
        </authorList>
    </citation>
    <scope>NUCLEOTIDE SEQUENCE [LARGE SCALE GENOMIC DNA]</scope>
    <source>
        <strain evidence="2">DSM 13966</strain>
    </source>
</reference>
<dbReference type="SUPFAM" id="SSF63825">
    <property type="entry name" value="YWTD domain"/>
    <property type="match status" value="1"/>
</dbReference>